<evidence type="ECO:0000313" key="5">
    <source>
        <dbReference type="EMBL" id="MBT0665599.1"/>
    </source>
</evidence>
<dbReference type="AlphaFoldDB" id="A0AAW4L375"/>
<dbReference type="Proteomes" id="UP000811899">
    <property type="component" value="Unassembled WGS sequence"/>
</dbReference>
<evidence type="ECO:0000256" key="1">
    <source>
        <dbReference type="ARBA" id="ARBA00005836"/>
    </source>
</evidence>
<dbReference type="PANTHER" id="PTHR43421:SF1">
    <property type="entry name" value="METALLOPROTEASE PMBA"/>
    <property type="match status" value="1"/>
</dbReference>
<reference evidence="5 6" key="1">
    <citation type="submission" date="2021-05" db="EMBL/GenBank/DDBJ databases">
        <title>The draft genome of Geobacter pelophilus DSM 12255.</title>
        <authorList>
            <person name="Xu Z."/>
            <person name="Masuda Y."/>
            <person name="Itoh H."/>
            <person name="Senoo K."/>
        </authorList>
    </citation>
    <scope>NUCLEOTIDE SEQUENCE [LARGE SCALE GENOMIC DNA]</scope>
    <source>
        <strain evidence="5 6">DSM 12255</strain>
    </source>
</reference>
<gene>
    <name evidence="5" type="ORF">KI809_14920</name>
</gene>
<feature type="domain" description="Metalloprotease TldD/E C-terminal" evidence="3">
    <location>
        <begin position="225"/>
        <end position="444"/>
    </location>
</feature>
<keyword evidence="6" id="KW-1185">Reference proteome</keyword>
<feature type="domain" description="Metalloprotease TldD/E central" evidence="4">
    <location>
        <begin position="113"/>
        <end position="218"/>
    </location>
</feature>
<dbReference type="InterPro" id="IPR047657">
    <property type="entry name" value="PmbA"/>
</dbReference>
<evidence type="ECO:0000259" key="2">
    <source>
        <dbReference type="Pfam" id="PF01523"/>
    </source>
</evidence>
<dbReference type="InterPro" id="IPR036059">
    <property type="entry name" value="TldD/PmbA_sf"/>
</dbReference>
<dbReference type="InterPro" id="IPR045570">
    <property type="entry name" value="Metalloprtase-TldD/E_cen_dom"/>
</dbReference>
<evidence type="ECO:0000313" key="6">
    <source>
        <dbReference type="Proteomes" id="UP000811899"/>
    </source>
</evidence>
<dbReference type="Pfam" id="PF19290">
    <property type="entry name" value="PmbA_TldD_2nd"/>
    <property type="match status" value="1"/>
</dbReference>
<dbReference type="EMBL" id="JAHCVJ010000006">
    <property type="protein sequence ID" value="MBT0665599.1"/>
    <property type="molecule type" value="Genomic_DNA"/>
</dbReference>
<dbReference type="Gene3D" id="3.30.2290.10">
    <property type="entry name" value="PmbA/TldD superfamily"/>
    <property type="match status" value="1"/>
</dbReference>
<proteinExistence type="inferred from homology"/>
<sequence>MKLQQMIDRIEALLKGRALDGWEIMAGESRNLSIEVKDQKVDTFRCSEPIGVSVRLLQGEGLGFSYSTSMAEADLSRMVDNALVGAVTQTPDPCNGLPQAMPIPQLTGLFDPELEQVTEEAKIARAMDLERLTLASDPRLKRVRKSSYGESFYSVAIRNSHGIAAEYCGTSVSSSIAVIAESKGDSQMGWDFGFSSRFDGVDVAKIAAEAARKATALLGAATIPTMRCPAILDSHVSGEILGVLASSFLAESVQKGRSMLAGKLGERLFSPILRIRDNGLLEGGMATTPFDGEGVASQDTLLVEDGQLLRYLYDSYCARKDGCASTGNASRGGVRGLPHMGVTNFYIENGATCAGDLLTGISRGLLLVDVIGMHTANPISGDFSVGASGFLIENGAITRPVKGIAISGNIMELFAKVEAVGDDLRFYGSIASPSLRIASLDVSGT</sequence>
<name>A0AAW4L375_9BACT</name>
<dbReference type="InterPro" id="IPR002510">
    <property type="entry name" value="Metalloprtase-TldD/E_N"/>
</dbReference>
<dbReference type="InterPro" id="IPR035068">
    <property type="entry name" value="TldD/PmbA_N"/>
</dbReference>
<dbReference type="GO" id="GO:0008237">
    <property type="term" value="F:metallopeptidase activity"/>
    <property type="evidence" value="ECO:0007669"/>
    <property type="project" value="InterPro"/>
</dbReference>
<dbReference type="PANTHER" id="PTHR43421">
    <property type="entry name" value="METALLOPROTEASE PMBA"/>
    <property type="match status" value="1"/>
</dbReference>
<feature type="domain" description="Metalloprotease TldD/E N-terminal" evidence="2">
    <location>
        <begin position="22"/>
        <end position="83"/>
    </location>
</feature>
<accession>A0AAW4L375</accession>
<dbReference type="InterPro" id="IPR045569">
    <property type="entry name" value="Metalloprtase-TldD/E_C"/>
</dbReference>
<protein>
    <submittedName>
        <fullName evidence="5">TldD/PmbA family protein</fullName>
    </submittedName>
</protein>
<evidence type="ECO:0000259" key="3">
    <source>
        <dbReference type="Pfam" id="PF19289"/>
    </source>
</evidence>
<comment type="caution">
    <text evidence="5">The sequence shown here is derived from an EMBL/GenBank/DDBJ whole genome shotgun (WGS) entry which is preliminary data.</text>
</comment>
<dbReference type="Pfam" id="PF19289">
    <property type="entry name" value="PmbA_TldD_3rd"/>
    <property type="match status" value="1"/>
</dbReference>
<comment type="similarity">
    <text evidence="1">Belongs to the peptidase U62 family.</text>
</comment>
<dbReference type="GO" id="GO:0006508">
    <property type="term" value="P:proteolysis"/>
    <property type="evidence" value="ECO:0007669"/>
    <property type="project" value="InterPro"/>
</dbReference>
<dbReference type="GO" id="GO:0005829">
    <property type="term" value="C:cytosol"/>
    <property type="evidence" value="ECO:0007669"/>
    <property type="project" value="TreeGrafter"/>
</dbReference>
<organism evidence="5 6">
    <name type="scientific">Geoanaerobacter pelophilus</name>
    <dbReference type="NCBI Taxonomy" id="60036"/>
    <lineage>
        <taxon>Bacteria</taxon>
        <taxon>Pseudomonadati</taxon>
        <taxon>Thermodesulfobacteriota</taxon>
        <taxon>Desulfuromonadia</taxon>
        <taxon>Geobacterales</taxon>
        <taxon>Geobacteraceae</taxon>
        <taxon>Geoanaerobacter</taxon>
    </lineage>
</organism>
<dbReference type="SUPFAM" id="SSF111283">
    <property type="entry name" value="Putative modulator of DNA gyrase, PmbA/TldD"/>
    <property type="match status" value="1"/>
</dbReference>
<dbReference type="Pfam" id="PF01523">
    <property type="entry name" value="PmbA_TldD_1st"/>
    <property type="match status" value="1"/>
</dbReference>
<evidence type="ECO:0000259" key="4">
    <source>
        <dbReference type="Pfam" id="PF19290"/>
    </source>
</evidence>